<dbReference type="GeneTree" id="ENSGT00950000183053"/>
<keyword evidence="7" id="KW-0838">Vasoactive</keyword>
<feature type="signal peptide" evidence="13">
    <location>
        <begin position="1"/>
        <end position="18"/>
    </location>
</feature>
<dbReference type="GO" id="GO:0045597">
    <property type="term" value="P:positive regulation of cell differentiation"/>
    <property type="evidence" value="ECO:0007669"/>
    <property type="project" value="Ensembl"/>
</dbReference>
<evidence type="ECO:0000256" key="10">
    <source>
        <dbReference type="ARBA" id="ARBA00023322"/>
    </source>
</evidence>
<accession>A0A8D0DN21</accession>
<evidence type="ECO:0000259" key="14">
    <source>
        <dbReference type="SMART" id="SM00272"/>
    </source>
</evidence>
<dbReference type="GO" id="GO:0007166">
    <property type="term" value="P:cell surface receptor signaling pathway"/>
    <property type="evidence" value="ECO:0007669"/>
    <property type="project" value="Ensembl"/>
</dbReference>
<dbReference type="GO" id="GO:0045840">
    <property type="term" value="P:positive regulation of mitotic nuclear division"/>
    <property type="evidence" value="ECO:0007669"/>
    <property type="project" value="Ensembl"/>
</dbReference>
<dbReference type="InterPro" id="IPR020475">
    <property type="entry name" value="Endothelin"/>
</dbReference>
<dbReference type="SMART" id="SM00272">
    <property type="entry name" value="END"/>
    <property type="match status" value="2"/>
</dbReference>
<dbReference type="GO" id="GO:0010468">
    <property type="term" value="P:regulation of gene expression"/>
    <property type="evidence" value="ECO:0007669"/>
    <property type="project" value="Ensembl"/>
</dbReference>
<dbReference type="InterPro" id="IPR001928">
    <property type="entry name" value="Endothln-like_toxin"/>
</dbReference>
<dbReference type="GO" id="GO:0046887">
    <property type="term" value="P:positive regulation of hormone secretion"/>
    <property type="evidence" value="ECO:0007669"/>
    <property type="project" value="Ensembl"/>
</dbReference>
<sequence length="195" mass="22037">MELEFLIIVGLTVIPCTGQSLPVTHPLLPPSGGSSSNSSGRGPKLLEHLGRVGKESKMSAGGLFLASSITVEKITGQEEVHRRAKRCTCYTYKDKECVYYCHLDIIWINTPERIVPYGLANYRGSFRGKRSTELHRKNLPLSKWPLSRCSCVDRCDKQCMHFCTRTQSDQCKNKEQLNDALETHLHQGKKHIHNQ</sequence>
<dbReference type="GO" id="GO:0014826">
    <property type="term" value="P:vein smooth muscle contraction"/>
    <property type="evidence" value="ECO:0007669"/>
    <property type="project" value="Ensembl"/>
</dbReference>
<reference evidence="15" key="2">
    <citation type="submission" date="2025-09" db="UniProtKB">
        <authorList>
            <consortium name="Ensembl"/>
        </authorList>
    </citation>
    <scope>IDENTIFICATION</scope>
</reference>
<evidence type="ECO:0000256" key="3">
    <source>
        <dbReference type="ARBA" id="ARBA00010959"/>
    </source>
</evidence>
<evidence type="ECO:0000256" key="6">
    <source>
        <dbReference type="ARBA" id="ARBA00022729"/>
    </source>
</evidence>
<evidence type="ECO:0000256" key="4">
    <source>
        <dbReference type="ARBA" id="ARBA00022525"/>
    </source>
</evidence>
<keyword evidence="9" id="KW-0800">Toxin</keyword>
<comment type="subcellular location">
    <subcellularLocation>
        <location evidence="2">Secreted</location>
    </subcellularLocation>
</comment>
<keyword evidence="4" id="KW-0964">Secreted</keyword>
<dbReference type="PANTHER" id="PTHR13874:SF11">
    <property type="entry name" value="ENDOTHELIN-3"/>
    <property type="match status" value="1"/>
</dbReference>
<dbReference type="OMA" id="HSSKWPL"/>
<keyword evidence="6 13" id="KW-0732">Signal</keyword>
<evidence type="ECO:0000256" key="7">
    <source>
        <dbReference type="ARBA" id="ARBA00022858"/>
    </source>
</evidence>
<dbReference type="GO" id="GO:0031708">
    <property type="term" value="F:endothelin B receptor binding"/>
    <property type="evidence" value="ECO:0007669"/>
    <property type="project" value="Ensembl"/>
</dbReference>
<reference evidence="15" key="1">
    <citation type="submission" date="2025-08" db="UniProtKB">
        <authorList>
            <consortium name="Ensembl"/>
        </authorList>
    </citation>
    <scope>IDENTIFICATION</scope>
</reference>
<dbReference type="InterPro" id="IPR019764">
    <property type="entry name" value="Endothelin_toxin_CS"/>
</dbReference>
<keyword evidence="9" id="KW-1213">G-protein coupled receptor impairing toxin</keyword>
<evidence type="ECO:0000256" key="2">
    <source>
        <dbReference type="ARBA" id="ARBA00004613"/>
    </source>
</evidence>
<dbReference type="GO" id="GO:0007411">
    <property type="term" value="P:axon guidance"/>
    <property type="evidence" value="ECO:0007669"/>
    <property type="project" value="Ensembl"/>
</dbReference>
<feature type="domain" description="Endothelin-like toxin" evidence="14">
    <location>
        <begin position="86"/>
        <end position="107"/>
    </location>
</feature>
<evidence type="ECO:0000256" key="11">
    <source>
        <dbReference type="ARBA" id="ARBA00040198"/>
    </source>
</evidence>
<comment type="similarity">
    <text evidence="3">Belongs to the endothelin/sarafotoxin family.</text>
</comment>
<dbReference type="GO" id="GO:0048070">
    <property type="term" value="P:regulation of developmental pigmentation"/>
    <property type="evidence" value="ECO:0007669"/>
    <property type="project" value="Ensembl"/>
</dbReference>
<dbReference type="GO" id="GO:0051649">
    <property type="term" value="P:establishment of localization in cell"/>
    <property type="evidence" value="ECO:0007669"/>
    <property type="project" value="Ensembl"/>
</dbReference>
<dbReference type="GO" id="GO:1901381">
    <property type="term" value="P:positive regulation of potassium ion transmembrane transport"/>
    <property type="evidence" value="ECO:0007669"/>
    <property type="project" value="Ensembl"/>
</dbReference>
<dbReference type="GO" id="GO:0001755">
    <property type="term" value="P:neural crest cell migration"/>
    <property type="evidence" value="ECO:0007669"/>
    <property type="project" value="Ensembl"/>
</dbReference>
<keyword evidence="8" id="KW-1015">Disulfide bond</keyword>
<dbReference type="Pfam" id="PF00322">
    <property type="entry name" value="Endothelin"/>
    <property type="match status" value="1"/>
</dbReference>
<evidence type="ECO:0000313" key="15">
    <source>
        <dbReference type="Ensembl" id="ENSSMRP00000016142.1"/>
    </source>
</evidence>
<dbReference type="GO" id="GO:0005615">
    <property type="term" value="C:extracellular space"/>
    <property type="evidence" value="ECO:0007669"/>
    <property type="project" value="Ensembl"/>
</dbReference>
<dbReference type="AlphaFoldDB" id="A0A8D0DN21"/>
<dbReference type="GO" id="GO:0002690">
    <property type="term" value="P:positive regulation of leukocyte chemotaxis"/>
    <property type="evidence" value="ECO:0007669"/>
    <property type="project" value="Ensembl"/>
</dbReference>
<evidence type="ECO:0000256" key="12">
    <source>
        <dbReference type="ARBA" id="ARBA00041850"/>
    </source>
</evidence>
<feature type="domain" description="Endothelin-like toxin" evidence="14">
    <location>
        <begin position="148"/>
        <end position="169"/>
    </location>
</feature>
<dbReference type="GO" id="GO:0030593">
    <property type="term" value="P:neutrophil chemotaxis"/>
    <property type="evidence" value="ECO:0007669"/>
    <property type="project" value="Ensembl"/>
</dbReference>
<dbReference type="GO" id="GO:0043410">
    <property type="term" value="P:positive regulation of MAPK cascade"/>
    <property type="evidence" value="ECO:0007669"/>
    <property type="project" value="Ensembl"/>
</dbReference>
<dbReference type="GO" id="GO:0071805">
    <property type="term" value="P:potassium ion transmembrane transport"/>
    <property type="evidence" value="ECO:0007669"/>
    <property type="project" value="Ensembl"/>
</dbReference>
<dbReference type="PANTHER" id="PTHR13874">
    <property type="entry name" value="ENDOTHELIN"/>
    <property type="match status" value="1"/>
</dbReference>
<evidence type="ECO:0000256" key="13">
    <source>
        <dbReference type="SAM" id="SignalP"/>
    </source>
</evidence>
<evidence type="ECO:0000313" key="16">
    <source>
        <dbReference type="Proteomes" id="UP000694421"/>
    </source>
</evidence>
<dbReference type="PROSITE" id="PS00270">
    <property type="entry name" value="ENDOTHELIN"/>
    <property type="match status" value="1"/>
</dbReference>
<dbReference type="Proteomes" id="UP000694421">
    <property type="component" value="Unplaced"/>
</dbReference>
<feature type="chain" id="PRO_5034250009" description="Endothelin-3" evidence="13">
    <location>
        <begin position="19"/>
        <end position="195"/>
    </location>
</feature>
<dbReference type="GO" id="GO:0008284">
    <property type="term" value="P:positive regulation of cell population proliferation"/>
    <property type="evidence" value="ECO:0007669"/>
    <property type="project" value="Ensembl"/>
</dbReference>
<organism evidence="15 16">
    <name type="scientific">Salvator merianae</name>
    <name type="common">Argentine black and white tegu</name>
    <name type="synonym">Tupinambis merianae</name>
    <dbReference type="NCBI Taxonomy" id="96440"/>
    <lineage>
        <taxon>Eukaryota</taxon>
        <taxon>Metazoa</taxon>
        <taxon>Chordata</taxon>
        <taxon>Craniata</taxon>
        <taxon>Vertebrata</taxon>
        <taxon>Euteleostomi</taxon>
        <taxon>Lepidosauria</taxon>
        <taxon>Squamata</taxon>
        <taxon>Bifurcata</taxon>
        <taxon>Unidentata</taxon>
        <taxon>Episquamata</taxon>
        <taxon>Laterata</taxon>
        <taxon>Teiioidea</taxon>
        <taxon>Teiidae</taxon>
        <taxon>Salvator</taxon>
    </lineage>
</organism>
<keyword evidence="5" id="KW-0123">Cardiotoxin</keyword>
<dbReference type="GO" id="GO:0003100">
    <property type="term" value="P:regulation of systemic arterial blood pressure by endothelin"/>
    <property type="evidence" value="ECO:0007669"/>
    <property type="project" value="Ensembl"/>
</dbReference>
<dbReference type="GO" id="GO:0030318">
    <property type="term" value="P:melanocyte differentiation"/>
    <property type="evidence" value="ECO:0007669"/>
    <property type="project" value="Ensembl"/>
</dbReference>
<dbReference type="GO" id="GO:0006874">
    <property type="term" value="P:intracellular calcium ion homeostasis"/>
    <property type="evidence" value="ECO:0007669"/>
    <property type="project" value="Ensembl"/>
</dbReference>
<protein>
    <recommendedName>
        <fullName evidence="11">Endothelin-3</fullName>
    </recommendedName>
    <alternativeName>
        <fullName evidence="12">Preproendothelin-3</fullName>
    </alternativeName>
</protein>
<comment type="function">
    <text evidence="1">Endothelins are endothelium-derived vasoconstrictor peptides.</text>
</comment>
<evidence type="ECO:0000256" key="8">
    <source>
        <dbReference type="ARBA" id="ARBA00023157"/>
    </source>
</evidence>
<dbReference type="GO" id="GO:0048675">
    <property type="term" value="P:axon extension"/>
    <property type="evidence" value="ECO:0007669"/>
    <property type="project" value="Ensembl"/>
</dbReference>
<evidence type="ECO:0000256" key="5">
    <source>
        <dbReference type="ARBA" id="ARBA00022582"/>
    </source>
</evidence>
<name>A0A8D0DN21_SALMN</name>
<dbReference type="PRINTS" id="PR00365">
    <property type="entry name" value="ENDOTHELIN"/>
</dbReference>
<dbReference type="GO" id="GO:0005179">
    <property type="term" value="F:hormone activity"/>
    <property type="evidence" value="ECO:0007669"/>
    <property type="project" value="Ensembl"/>
</dbReference>
<keyword evidence="10" id="KW-0839">Vasoconstrictor</keyword>
<evidence type="ECO:0000256" key="1">
    <source>
        <dbReference type="ARBA" id="ARBA00003023"/>
    </source>
</evidence>
<dbReference type="GO" id="GO:0010460">
    <property type="term" value="P:positive regulation of heart rate"/>
    <property type="evidence" value="ECO:0007669"/>
    <property type="project" value="Ensembl"/>
</dbReference>
<dbReference type="GO" id="GO:0030072">
    <property type="term" value="P:peptide hormone secretion"/>
    <property type="evidence" value="ECO:0007669"/>
    <property type="project" value="Ensembl"/>
</dbReference>
<dbReference type="GO" id="GO:0008283">
    <property type="term" value="P:cell population proliferation"/>
    <property type="evidence" value="ECO:0007669"/>
    <property type="project" value="Ensembl"/>
</dbReference>
<dbReference type="Ensembl" id="ENSSMRT00000018850.1">
    <property type="protein sequence ID" value="ENSSMRP00000016142.1"/>
    <property type="gene ID" value="ENSSMRG00000012557.1"/>
</dbReference>
<dbReference type="GO" id="GO:0010961">
    <property type="term" value="P:intracellular magnesium ion homeostasis"/>
    <property type="evidence" value="ECO:0007669"/>
    <property type="project" value="Ensembl"/>
</dbReference>
<keyword evidence="16" id="KW-1185">Reference proteome</keyword>
<dbReference type="GO" id="GO:0019229">
    <property type="term" value="P:regulation of vasoconstriction"/>
    <property type="evidence" value="ECO:0007669"/>
    <property type="project" value="InterPro"/>
</dbReference>
<evidence type="ECO:0000256" key="9">
    <source>
        <dbReference type="ARBA" id="ARBA00023259"/>
    </source>
</evidence>
<proteinExistence type="inferred from homology"/>